<reference evidence="3" key="1">
    <citation type="submission" date="2024-07" db="EMBL/GenBank/DDBJ databases">
        <title>Two chromosome-level genome assemblies of Korean endemic species Abeliophyllum distichum and Forsythia ovata (Oleaceae).</title>
        <authorList>
            <person name="Jang H."/>
        </authorList>
    </citation>
    <scope>NUCLEOTIDE SEQUENCE [LARGE SCALE GENOMIC DNA]</scope>
</reference>
<feature type="compositionally biased region" description="Basic and acidic residues" evidence="1">
    <location>
        <begin position="106"/>
        <end position="115"/>
    </location>
</feature>
<gene>
    <name evidence="2" type="ORF">Fot_13966</name>
</gene>
<organism evidence="2 3">
    <name type="scientific">Forsythia ovata</name>
    <dbReference type="NCBI Taxonomy" id="205694"/>
    <lineage>
        <taxon>Eukaryota</taxon>
        <taxon>Viridiplantae</taxon>
        <taxon>Streptophyta</taxon>
        <taxon>Embryophyta</taxon>
        <taxon>Tracheophyta</taxon>
        <taxon>Spermatophyta</taxon>
        <taxon>Magnoliopsida</taxon>
        <taxon>eudicotyledons</taxon>
        <taxon>Gunneridae</taxon>
        <taxon>Pentapetalae</taxon>
        <taxon>asterids</taxon>
        <taxon>lamiids</taxon>
        <taxon>Lamiales</taxon>
        <taxon>Oleaceae</taxon>
        <taxon>Forsythieae</taxon>
        <taxon>Forsythia</taxon>
    </lineage>
</organism>
<protein>
    <submittedName>
        <fullName evidence="2">Uncharacterized protein</fullName>
    </submittedName>
</protein>
<name>A0ABD1W797_9LAMI</name>
<sequence>MRDLDHLGHCAGLRGAGDCGFSGGLGDEGLVSVADSIAEALPHQRCSLVGGARINFSKPKKNRTSDPTPKVVQTKISLKAKIPPSANGVLTKEPSPNFGWPTTEEVVGKGKEKVVKPSPKVKPSSSHSPSSSKTTQLGSSSGEKRPSSDSKAALQKSINFLFLWTPIG</sequence>
<keyword evidence="3" id="KW-1185">Reference proteome</keyword>
<feature type="compositionally biased region" description="Low complexity" evidence="1">
    <location>
        <begin position="116"/>
        <end position="141"/>
    </location>
</feature>
<dbReference type="Proteomes" id="UP001604277">
    <property type="component" value="Unassembled WGS sequence"/>
</dbReference>
<evidence type="ECO:0000313" key="2">
    <source>
        <dbReference type="EMBL" id="KAL2544733.1"/>
    </source>
</evidence>
<evidence type="ECO:0000256" key="1">
    <source>
        <dbReference type="SAM" id="MobiDB-lite"/>
    </source>
</evidence>
<dbReference type="EMBL" id="JBFOLJ010000004">
    <property type="protein sequence ID" value="KAL2544733.1"/>
    <property type="molecule type" value="Genomic_DNA"/>
</dbReference>
<feature type="region of interest" description="Disordered" evidence="1">
    <location>
        <begin position="82"/>
        <end position="152"/>
    </location>
</feature>
<accession>A0ABD1W797</accession>
<evidence type="ECO:0000313" key="3">
    <source>
        <dbReference type="Proteomes" id="UP001604277"/>
    </source>
</evidence>
<dbReference type="AlphaFoldDB" id="A0ABD1W797"/>
<proteinExistence type="predicted"/>
<comment type="caution">
    <text evidence="2">The sequence shown here is derived from an EMBL/GenBank/DDBJ whole genome shotgun (WGS) entry which is preliminary data.</text>
</comment>